<name>S5ZWN3_9CREN</name>
<gene>
    <name evidence="1" type="ORF">N186_06225</name>
</gene>
<protein>
    <submittedName>
        <fullName evidence="1">Uncharacterized protein</fullName>
    </submittedName>
</protein>
<sequence>MSKELNEKIERALSSVDFAIDLLRDVADADQVLAEFLEDVLYHLEEAAESLSVLLEERKRGLEKS</sequence>
<dbReference type="GeneID" id="16573888"/>
<keyword evidence="2" id="KW-1185">Reference proteome</keyword>
<dbReference type="HOGENOM" id="CLU_206276_0_0_2"/>
<dbReference type="KEGG" id="thb:N186_06225"/>
<dbReference type="Proteomes" id="UP000015543">
    <property type="component" value="Chromosome"/>
</dbReference>
<dbReference type="EMBL" id="CP006646">
    <property type="protein sequence ID" value="AGT35584.1"/>
    <property type="molecule type" value="Genomic_DNA"/>
</dbReference>
<reference evidence="1 2" key="1">
    <citation type="journal article" date="2013" name="Genome Announc.">
        <title>Complete Genomic Sequence of 'Thermofilum adornatus' Strain 1910bT, a Hyperthermophilic Anaerobic Organotrophic Crenarchaeon.</title>
        <authorList>
            <person name="Dominova I.N."/>
            <person name="Kublanov I.V."/>
            <person name="Podosokorskaya O.A."/>
            <person name="Derbikova K.S."/>
            <person name="Patrushev M.V."/>
            <person name="Toshchakov S.V."/>
        </authorList>
    </citation>
    <scope>NUCLEOTIDE SEQUENCE [LARGE SCALE GENOMIC DNA]</scope>
    <source>
        <strain evidence="2">1910b</strain>
    </source>
</reference>
<dbReference type="AlphaFoldDB" id="S5ZWN3"/>
<dbReference type="PATRIC" id="fig|1365176.7.peg.1226"/>
<evidence type="ECO:0000313" key="1">
    <source>
        <dbReference type="EMBL" id="AGT35584.1"/>
    </source>
</evidence>
<dbReference type="OrthoDB" id="382121at2157"/>
<dbReference type="RefSeq" id="WP_020962891.1">
    <property type="nucleotide sequence ID" value="NC_022093.1"/>
</dbReference>
<organism evidence="1 2">
    <name type="scientific">Thermofilum adornatum</name>
    <dbReference type="NCBI Taxonomy" id="1365176"/>
    <lineage>
        <taxon>Archaea</taxon>
        <taxon>Thermoproteota</taxon>
        <taxon>Thermoprotei</taxon>
        <taxon>Thermofilales</taxon>
        <taxon>Thermofilaceae</taxon>
        <taxon>Thermofilum</taxon>
    </lineage>
</organism>
<proteinExistence type="predicted"/>
<evidence type="ECO:0000313" key="2">
    <source>
        <dbReference type="Proteomes" id="UP000015543"/>
    </source>
</evidence>
<accession>S5ZWN3</accession>